<dbReference type="SUPFAM" id="SSF53335">
    <property type="entry name" value="S-adenosyl-L-methionine-dependent methyltransferases"/>
    <property type="match status" value="1"/>
</dbReference>
<dbReference type="InterPro" id="IPR029063">
    <property type="entry name" value="SAM-dependent_MTases_sf"/>
</dbReference>
<dbReference type="PANTHER" id="PTHR12176">
    <property type="entry name" value="SAM-DEPENDENT METHYLTRANSFERASE SUPERFAMILY PROTEIN"/>
    <property type="match status" value="1"/>
</dbReference>
<proteinExistence type="inferred from homology"/>
<name>A0ABR2KGR7_9EUKA</name>
<gene>
    <name evidence="5" type="ORF">M9Y10_035079</name>
</gene>
<comment type="similarity">
    <text evidence="1">Belongs to the methyltransferase superfamily.</text>
</comment>
<protein>
    <recommendedName>
        <fullName evidence="4">Methyltransferase type 11 domain-containing protein</fullName>
    </recommendedName>
</protein>
<comment type="caution">
    <text evidence="5">The sequence shown here is derived from an EMBL/GenBank/DDBJ whole genome shotgun (WGS) entry which is preliminary data.</text>
</comment>
<evidence type="ECO:0000313" key="5">
    <source>
        <dbReference type="EMBL" id="KAK8890306.1"/>
    </source>
</evidence>
<keyword evidence="6" id="KW-1185">Reference proteome</keyword>
<evidence type="ECO:0000259" key="4">
    <source>
        <dbReference type="Pfam" id="PF08241"/>
    </source>
</evidence>
<organism evidence="5 6">
    <name type="scientific">Tritrichomonas musculus</name>
    <dbReference type="NCBI Taxonomy" id="1915356"/>
    <lineage>
        <taxon>Eukaryota</taxon>
        <taxon>Metamonada</taxon>
        <taxon>Parabasalia</taxon>
        <taxon>Tritrichomonadida</taxon>
        <taxon>Tritrichomonadidae</taxon>
        <taxon>Tritrichomonas</taxon>
    </lineage>
</organism>
<sequence length="227" mass="27032">MIFGVKKNKDNKDEVQSKYDFEYSEEEIEDLPEFGEGSYWDNRYKNDTGLYDWYFNWWRVSPLLKNYIEDRKNNVLVLGCGNSTMSADMVKDGFQKVYNIDISSVVIDNMKKTFRDEPKLIWEEMNCADLKYNDNFFDLCIDKGTLDAIVCNSDDINLMRDSLKEIYRTLKPGGRFISITFGSPSRRLPFYTLEKLEWKMLPPLQMKQEEDDERDIHHFIYIFEKNA</sequence>
<feature type="domain" description="Methyltransferase type 11" evidence="4">
    <location>
        <begin position="77"/>
        <end position="177"/>
    </location>
</feature>
<dbReference type="Gene3D" id="3.40.50.150">
    <property type="entry name" value="Vaccinia Virus protein VP39"/>
    <property type="match status" value="1"/>
</dbReference>
<dbReference type="Proteomes" id="UP001470230">
    <property type="component" value="Unassembled WGS sequence"/>
</dbReference>
<dbReference type="PANTHER" id="PTHR12176:SF79">
    <property type="entry name" value="METHYLTRANSFERASE TYPE 11 DOMAIN-CONTAINING PROTEIN"/>
    <property type="match status" value="1"/>
</dbReference>
<dbReference type="Pfam" id="PF08241">
    <property type="entry name" value="Methyltransf_11"/>
    <property type="match status" value="1"/>
</dbReference>
<dbReference type="InterPro" id="IPR051419">
    <property type="entry name" value="Lys/N-term_MeTrsfase_sf"/>
</dbReference>
<evidence type="ECO:0000256" key="3">
    <source>
        <dbReference type="ARBA" id="ARBA00022679"/>
    </source>
</evidence>
<keyword evidence="3" id="KW-0808">Transferase</keyword>
<keyword evidence="2" id="KW-0489">Methyltransferase</keyword>
<evidence type="ECO:0000256" key="1">
    <source>
        <dbReference type="ARBA" id="ARBA00008361"/>
    </source>
</evidence>
<evidence type="ECO:0000313" key="6">
    <source>
        <dbReference type="Proteomes" id="UP001470230"/>
    </source>
</evidence>
<dbReference type="InterPro" id="IPR013216">
    <property type="entry name" value="Methyltransf_11"/>
</dbReference>
<reference evidence="5 6" key="1">
    <citation type="submission" date="2024-04" db="EMBL/GenBank/DDBJ databases">
        <title>Tritrichomonas musculus Genome.</title>
        <authorList>
            <person name="Alves-Ferreira E."/>
            <person name="Grigg M."/>
            <person name="Lorenzi H."/>
            <person name="Galac M."/>
        </authorList>
    </citation>
    <scope>NUCLEOTIDE SEQUENCE [LARGE SCALE GENOMIC DNA]</scope>
    <source>
        <strain evidence="5 6">EAF2021</strain>
    </source>
</reference>
<accession>A0ABR2KGR7</accession>
<dbReference type="CDD" id="cd02440">
    <property type="entry name" value="AdoMet_MTases"/>
    <property type="match status" value="1"/>
</dbReference>
<dbReference type="EMBL" id="JAPFFF010000005">
    <property type="protein sequence ID" value="KAK8890306.1"/>
    <property type="molecule type" value="Genomic_DNA"/>
</dbReference>
<evidence type="ECO:0000256" key="2">
    <source>
        <dbReference type="ARBA" id="ARBA00022603"/>
    </source>
</evidence>